<name>A0A1P8U4T4_9MICO</name>
<sequence length="60" mass="6344">MMALFLVVTAFALLIAALVLFLRGRRDAPQGTPLPNGRGIALLTVVGLVLALASQLPVFR</sequence>
<dbReference type="EMBL" id="CP018762">
    <property type="protein sequence ID" value="APZ33129.1"/>
    <property type="molecule type" value="Genomic_DNA"/>
</dbReference>
<keyword evidence="1" id="KW-0472">Membrane</keyword>
<reference evidence="2 3" key="1">
    <citation type="submission" date="2016-12" db="EMBL/GenBank/DDBJ databases">
        <title>Complete genome sequence of Microbacterium aurum KACC 15219.</title>
        <authorList>
            <person name="Jung Y."/>
            <person name="Shin J.-H."/>
            <person name="Lee Y.-J."/>
            <person name="Yi H."/>
            <person name="Bahn Y.-S."/>
            <person name="Kim J.F."/>
            <person name="Lee D.-W."/>
        </authorList>
    </citation>
    <scope>NUCLEOTIDE SEQUENCE [LARGE SCALE GENOMIC DNA]</scope>
    <source>
        <strain evidence="2 3">KACC 15219</strain>
    </source>
</reference>
<organism evidence="2 3">
    <name type="scientific">Microbacterium aurum</name>
    <dbReference type="NCBI Taxonomy" id="36805"/>
    <lineage>
        <taxon>Bacteria</taxon>
        <taxon>Bacillati</taxon>
        <taxon>Actinomycetota</taxon>
        <taxon>Actinomycetes</taxon>
        <taxon>Micrococcales</taxon>
        <taxon>Microbacteriaceae</taxon>
        <taxon>Microbacterium</taxon>
    </lineage>
</organism>
<proteinExistence type="predicted"/>
<evidence type="ECO:0000256" key="1">
    <source>
        <dbReference type="SAM" id="Phobius"/>
    </source>
</evidence>
<evidence type="ECO:0000313" key="3">
    <source>
        <dbReference type="Proteomes" id="UP000187185"/>
    </source>
</evidence>
<dbReference type="KEGG" id="maur:BOH66_01560"/>
<gene>
    <name evidence="2" type="ORF">BOH66_01560</name>
</gene>
<keyword evidence="1" id="KW-1133">Transmembrane helix</keyword>
<keyword evidence="3" id="KW-1185">Reference proteome</keyword>
<dbReference type="AlphaFoldDB" id="A0A1P8U4T4"/>
<evidence type="ECO:0000313" key="2">
    <source>
        <dbReference type="EMBL" id="APZ33129.1"/>
    </source>
</evidence>
<dbReference type="Proteomes" id="UP000187185">
    <property type="component" value="Chromosome"/>
</dbReference>
<protein>
    <submittedName>
        <fullName evidence="2">Uncharacterized protein</fullName>
    </submittedName>
</protein>
<keyword evidence="1" id="KW-0812">Transmembrane</keyword>
<accession>A0A1P8U4T4</accession>
<feature type="transmembrane region" description="Helical" evidence="1">
    <location>
        <begin position="37"/>
        <end position="59"/>
    </location>
</feature>